<dbReference type="EMBL" id="CP136862">
    <property type="protein sequence ID" value="WOJ88088.1"/>
    <property type="molecule type" value="Genomic_DNA"/>
</dbReference>
<keyword evidence="3 6" id="KW-0812">Transmembrane</keyword>
<keyword evidence="4 6" id="KW-1133">Transmembrane helix</keyword>
<evidence type="ECO:0000256" key="2">
    <source>
        <dbReference type="ARBA" id="ARBA00022475"/>
    </source>
</evidence>
<evidence type="ECO:0000256" key="1">
    <source>
        <dbReference type="ARBA" id="ARBA00004651"/>
    </source>
</evidence>
<comment type="subcellular location">
    <subcellularLocation>
        <location evidence="1">Cell membrane</location>
        <topology evidence="1">Multi-pass membrane protein</topology>
    </subcellularLocation>
</comment>
<feature type="transmembrane region" description="Helical" evidence="6">
    <location>
        <begin position="279"/>
        <end position="300"/>
    </location>
</feature>
<sequence length="346" mass="37293">MTIFQILVAAAHAAEDAQMDNIQMEGMHHHEVGGLLTIFDVLVIARWIHFASVFVLFGSSFFWFYMGHERLSSGPGGLPRAFRATIILLRVAAPAAAITGAAWLAGVLANMTGGFSNVVDPETLRLFFFETEFGPVAMVRLALLAAAVGIAALPWHGRVWLSTLLHIGAFLLITQAWLGHAAEGGAGLYGAIMIVSYCVHVLATAAWVGGLPPLLFALVEQRRFNLHEARDWTLDILSRYSLMAMTAVAFIVLSGTANAAFRVAGSFGKLFYTDYGNVLFAKIGLVAVMLVLAWFNRFVAMPRLRGASLKGMSLIVKLRTSVAFELLLGLLVLGVAAILGITPPPQ</sequence>
<name>A0ABZ0HNJ9_9HYPH</name>
<evidence type="ECO:0000256" key="4">
    <source>
        <dbReference type="ARBA" id="ARBA00022989"/>
    </source>
</evidence>
<evidence type="ECO:0000256" key="3">
    <source>
        <dbReference type="ARBA" id="ARBA00022692"/>
    </source>
</evidence>
<feature type="transmembrane region" description="Helical" evidence="6">
    <location>
        <begin position="159"/>
        <end position="178"/>
    </location>
</feature>
<evidence type="ECO:0000259" key="7">
    <source>
        <dbReference type="Pfam" id="PF05425"/>
    </source>
</evidence>
<evidence type="ECO:0000313" key="8">
    <source>
        <dbReference type="EMBL" id="WOJ88088.1"/>
    </source>
</evidence>
<reference evidence="8 9" key="1">
    <citation type="submission" date="2023-10" db="EMBL/GenBank/DDBJ databases">
        <title>Novel methanotroph of the genus Methylocapsa from a subarctic wetland.</title>
        <authorList>
            <person name="Belova S.E."/>
            <person name="Oshkin I.Y."/>
            <person name="Miroshnikov K."/>
            <person name="Dedysh S.N."/>
        </authorList>
    </citation>
    <scope>NUCLEOTIDE SEQUENCE [LARGE SCALE GENOMIC DNA]</scope>
    <source>
        <strain evidence="8 9">RX1</strain>
    </source>
</reference>
<keyword evidence="9" id="KW-1185">Reference proteome</keyword>
<feature type="transmembrane region" description="Helical" evidence="6">
    <location>
        <begin position="133"/>
        <end position="152"/>
    </location>
</feature>
<accession>A0ABZ0HNJ9</accession>
<feature type="transmembrane region" description="Helical" evidence="6">
    <location>
        <begin position="87"/>
        <end position="113"/>
    </location>
</feature>
<dbReference type="PANTHER" id="PTHR34820">
    <property type="entry name" value="INNER MEMBRANE PROTEIN YEBZ"/>
    <property type="match status" value="1"/>
</dbReference>
<dbReference type="RefSeq" id="WP_407337525.1">
    <property type="nucleotide sequence ID" value="NZ_CP136862.1"/>
</dbReference>
<proteinExistence type="predicted"/>
<dbReference type="Proteomes" id="UP001626536">
    <property type="component" value="Chromosome"/>
</dbReference>
<dbReference type="Pfam" id="PF05425">
    <property type="entry name" value="CopD"/>
    <property type="match status" value="1"/>
</dbReference>
<protein>
    <submittedName>
        <fullName evidence="8">CopD family protein</fullName>
    </submittedName>
</protein>
<gene>
    <name evidence="8" type="ORF">RZS28_09480</name>
</gene>
<keyword evidence="5 6" id="KW-0472">Membrane</keyword>
<dbReference type="PANTHER" id="PTHR34820:SF4">
    <property type="entry name" value="INNER MEMBRANE PROTEIN YEBZ"/>
    <property type="match status" value="1"/>
</dbReference>
<feature type="domain" description="Copper resistance protein D" evidence="7">
    <location>
        <begin position="236"/>
        <end position="339"/>
    </location>
</feature>
<feature type="transmembrane region" description="Helical" evidence="6">
    <location>
        <begin position="240"/>
        <end position="259"/>
    </location>
</feature>
<feature type="transmembrane region" description="Helical" evidence="6">
    <location>
        <begin position="44"/>
        <end position="66"/>
    </location>
</feature>
<evidence type="ECO:0000256" key="6">
    <source>
        <dbReference type="SAM" id="Phobius"/>
    </source>
</evidence>
<dbReference type="InterPro" id="IPR032694">
    <property type="entry name" value="CopC/D"/>
</dbReference>
<evidence type="ECO:0000256" key="5">
    <source>
        <dbReference type="ARBA" id="ARBA00023136"/>
    </source>
</evidence>
<organism evidence="8 9">
    <name type="scientific">Methylocapsa polymorpha</name>
    <dbReference type="NCBI Taxonomy" id="3080828"/>
    <lineage>
        <taxon>Bacteria</taxon>
        <taxon>Pseudomonadati</taxon>
        <taxon>Pseudomonadota</taxon>
        <taxon>Alphaproteobacteria</taxon>
        <taxon>Hyphomicrobiales</taxon>
        <taxon>Beijerinckiaceae</taxon>
        <taxon>Methylocapsa</taxon>
    </lineage>
</organism>
<feature type="transmembrane region" description="Helical" evidence="6">
    <location>
        <begin position="190"/>
        <end position="219"/>
    </location>
</feature>
<evidence type="ECO:0000313" key="9">
    <source>
        <dbReference type="Proteomes" id="UP001626536"/>
    </source>
</evidence>
<dbReference type="InterPro" id="IPR008457">
    <property type="entry name" value="Cu-R_CopD_dom"/>
</dbReference>
<keyword evidence="2" id="KW-1003">Cell membrane</keyword>
<feature type="transmembrane region" description="Helical" evidence="6">
    <location>
        <begin position="321"/>
        <end position="341"/>
    </location>
</feature>